<evidence type="ECO:0000256" key="7">
    <source>
        <dbReference type="ARBA" id="ARBA00030386"/>
    </source>
</evidence>
<evidence type="ECO:0000256" key="9">
    <source>
        <dbReference type="SAM" id="MobiDB-lite"/>
    </source>
</evidence>
<keyword evidence="4" id="KW-0274">FAD</keyword>
<dbReference type="EMBL" id="JAZGJQ010000001">
    <property type="protein sequence ID" value="MEE6146591.1"/>
    <property type="molecule type" value="Genomic_DNA"/>
</dbReference>
<feature type="region of interest" description="Disordered" evidence="9">
    <location>
        <begin position="562"/>
        <end position="590"/>
    </location>
</feature>
<evidence type="ECO:0000256" key="6">
    <source>
        <dbReference type="ARBA" id="ARBA00029426"/>
    </source>
</evidence>
<comment type="catalytic activity">
    <reaction evidence="8">
        <text>L-aspartate + O2 = iminosuccinate + H2O2</text>
        <dbReference type="Rhea" id="RHEA:25876"/>
        <dbReference type="ChEBI" id="CHEBI:15379"/>
        <dbReference type="ChEBI" id="CHEBI:16240"/>
        <dbReference type="ChEBI" id="CHEBI:29991"/>
        <dbReference type="ChEBI" id="CHEBI:77875"/>
        <dbReference type="EC" id="1.4.3.16"/>
    </reaction>
    <physiologicalReaction direction="left-to-right" evidence="8">
        <dbReference type="Rhea" id="RHEA:25877"/>
    </physiologicalReaction>
</comment>
<evidence type="ECO:0000259" key="10">
    <source>
        <dbReference type="Pfam" id="PF00890"/>
    </source>
</evidence>
<dbReference type="InterPro" id="IPR003953">
    <property type="entry name" value="FAD-dep_OxRdtase_2_FAD-bd"/>
</dbReference>
<dbReference type="PANTHER" id="PTHR42716:SF2">
    <property type="entry name" value="L-ASPARTATE OXIDASE, CHLOROPLASTIC"/>
    <property type="match status" value="1"/>
</dbReference>
<reference evidence="12 13" key="1">
    <citation type="submission" date="2024-01" db="EMBL/GenBank/DDBJ databases">
        <title>Description of Olsenella sp. nov., isolated from pig feces.</title>
        <authorList>
            <person name="Chang Y.-H."/>
        </authorList>
    </citation>
    <scope>NUCLEOTIDE SEQUENCE [LARGE SCALE GENOMIC DNA]</scope>
    <source>
        <strain evidence="12 13">YH-ols2223</strain>
    </source>
</reference>
<dbReference type="Pfam" id="PF00890">
    <property type="entry name" value="FAD_binding_2"/>
    <property type="match status" value="1"/>
</dbReference>
<dbReference type="InterPro" id="IPR015939">
    <property type="entry name" value="Fum_Rdtase/Succ_DH_flav-like_C"/>
</dbReference>
<dbReference type="InterPro" id="IPR036188">
    <property type="entry name" value="FAD/NAD-bd_sf"/>
</dbReference>
<evidence type="ECO:0000256" key="4">
    <source>
        <dbReference type="ARBA" id="ARBA00022827"/>
    </source>
</evidence>
<evidence type="ECO:0000256" key="1">
    <source>
        <dbReference type="ARBA" id="ARBA00001974"/>
    </source>
</evidence>
<feature type="domain" description="FAD-dependent oxidoreductase 2 FAD-binding" evidence="10">
    <location>
        <begin position="7"/>
        <end position="399"/>
    </location>
</feature>
<dbReference type="Gene3D" id="3.50.50.60">
    <property type="entry name" value="FAD/NAD(P)-binding domain"/>
    <property type="match status" value="2"/>
</dbReference>
<dbReference type="SUPFAM" id="SSF46977">
    <property type="entry name" value="Succinate dehydrogenase/fumarate reductase flavoprotein C-terminal domain"/>
    <property type="match status" value="1"/>
</dbReference>
<evidence type="ECO:0000313" key="12">
    <source>
        <dbReference type="EMBL" id="MEE6146591.1"/>
    </source>
</evidence>
<dbReference type="PRINTS" id="PR00368">
    <property type="entry name" value="FADPNR"/>
</dbReference>
<dbReference type="PANTHER" id="PTHR42716">
    <property type="entry name" value="L-ASPARTATE OXIDASE"/>
    <property type="match status" value="1"/>
</dbReference>
<evidence type="ECO:0000256" key="3">
    <source>
        <dbReference type="ARBA" id="ARBA00022630"/>
    </source>
</evidence>
<dbReference type="Gene3D" id="1.20.58.100">
    <property type="entry name" value="Fumarate reductase/succinate dehydrogenase flavoprotein-like, C-terminal domain"/>
    <property type="match status" value="1"/>
</dbReference>
<name>A0ABU7R7M0_9ACTN</name>
<dbReference type="InterPro" id="IPR037099">
    <property type="entry name" value="Fum_R/Succ_DH_flav-like_C_sf"/>
</dbReference>
<protein>
    <recommendedName>
        <fullName evidence="2">L-aspartate oxidase</fullName>
    </recommendedName>
    <alternativeName>
        <fullName evidence="7">Quinolinate synthase B</fullName>
    </alternativeName>
</protein>
<keyword evidence="3" id="KW-0285">Flavoprotein</keyword>
<evidence type="ECO:0000256" key="2">
    <source>
        <dbReference type="ARBA" id="ARBA00021901"/>
    </source>
</evidence>
<dbReference type="SUPFAM" id="SSF51905">
    <property type="entry name" value="FAD/NAD(P)-binding domain"/>
    <property type="match status" value="1"/>
</dbReference>
<dbReference type="RefSeq" id="WP_330957353.1">
    <property type="nucleotide sequence ID" value="NZ_JAZGJQ010000001.1"/>
</dbReference>
<dbReference type="Proteomes" id="UP001332931">
    <property type="component" value="Unassembled WGS sequence"/>
</dbReference>
<comment type="cofactor">
    <cofactor evidence="1">
        <name>FAD</name>
        <dbReference type="ChEBI" id="CHEBI:57692"/>
    </cofactor>
</comment>
<keyword evidence="13" id="KW-1185">Reference proteome</keyword>
<feature type="compositionally biased region" description="Basic and acidic residues" evidence="9">
    <location>
        <begin position="457"/>
        <end position="471"/>
    </location>
</feature>
<sequence length="590" mass="61247">MGTLEVDVIVLGSGLAGSAAAICARRRGRTVCLLSEGPTCSGSSFSGRTWGLGFVTPGGPGPASLAREVSRVGRGMNDPRLTAALCEGAEGSVAFLESLGARLETPRDPGQREFVPCFDSRARSWHGFLPGTWAPLLRKALEGEAHGQAAPLAPVALLPRAHALSLLADAGGRVSGCLAIDGRGRPVAVLARQTVVACGGYAGLWGSHLCADEDRGVCHALAADAGARLSNLEFVQLMLGADANGRLVVHNEKGFRWTRLTDAETGRSVFSEMGVDEGRARSALEAHAGHGPFTSRLPSSLVEVTLARFREAHPGRACVATLDEGLLRQGARPEFVESYLAWLRDSCGVPAGAPLPLRECAHSCNGGVAIDVGCHTAVPGLLACGEAACGVHGADRIGGLASVTAVTFGRIAGETAAAEAGPLPTPPGGRRLLLASPLLLPRDAPEGPARARACAPADERGEGATGRPDLESGWRAIGRALDAGCLAVRTDEGLRRADERLSLLQGALEEAGRESPRELGRALAELDGMDARRLREAARASEMLLATRLARAVASAMRARTESRGSHFRADFPAEDPAQARPAQASWGVG</sequence>
<evidence type="ECO:0000259" key="11">
    <source>
        <dbReference type="Pfam" id="PF02910"/>
    </source>
</evidence>
<feature type="region of interest" description="Disordered" evidence="9">
    <location>
        <begin position="445"/>
        <end position="471"/>
    </location>
</feature>
<organism evidence="12 13">
    <name type="scientific">Olsenella absiana</name>
    <dbReference type="NCBI Taxonomy" id="3115222"/>
    <lineage>
        <taxon>Bacteria</taxon>
        <taxon>Bacillati</taxon>
        <taxon>Actinomycetota</taxon>
        <taxon>Coriobacteriia</taxon>
        <taxon>Coriobacteriales</taxon>
        <taxon>Atopobiaceae</taxon>
        <taxon>Olsenella</taxon>
    </lineage>
</organism>
<feature type="compositionally biased region" description="Basic and acidic residues" evidence="9">
    <location>
        <begin position="562"/>
        <end position="572"/>
    </location>
</feature>
<gene>
    <name evidence="12" type="ORF">VXJ25_01070</name>
</gene>
<proteinExistence type="predicted"/>
<comment type="function">
    <text evidence="6">Catalyzes the oxidation of L-aspartate to iminoaspartate, the first step in the de novo biosynthesis of NAD(+).</text>
</comment>
<comment type="caution">
    <text evidence="12">The sequence shown here is derived from an EMBL/GenBank/DDBJ whole genome shotgun (WGS) entry which is preliminary data.</text>
</comment>
<dbReference type="InterPro" id="IPR005288">
    <property type="entry name" value="NadB"/>
</dbReference>
<evidence type="ECO:0000256" key="8">
    <source>
        <dbReference type="ARBA" id="ARBA00048305"/>
    </source>
</evidence>
<keyword evidence="5" id="KW-0560">Oxidoreductase</keyword>
<evidence type="ECO:0000256" key="5">
    <source>
        <dbReference type="ARBA" id="ARBA00023002"/>
    </source>
</evidence>
<accession>A0ABU7R7M0</accession>
<feature type="domain" description="Fumarate reductase/succinate dehydrogenase flavoprotein-like C-terminal" evidence="11">
    <location>
        <begin position="534"/>
        <end position="577"/>
    </location>
</feature>
<evidence type="ECO:0000313" key="13">
    <source>
        <dbReference type="Proteomes" id="UP001332931"/>
    </source>
</evidence>
<dbReference type="Pfam" id="PF02910">
    <property type="entry name" value="Succ_DH_flav_C"/>
    <property type="match status" value="1"/>
</dbReference>